<dbReference type="InterPro" id="IPR013249">
    <property type="entry name" value="RNA_pol_sigma70_r4_t2"/>
</dbReference>
<evidence type="ECO:0000256" key="2">
    <source>
        <dbReference type="ARBA" id="ARBA00023015"/>
    </source>
</evidence>
<dbReference type="InterPro" id="IPR013325">
    <property type="entry name" value="RNA_pol_sigma_r2"/>
</dbReference>
<accession>A0ABT0BCX7</accession>
<sequence>MPFGRRQPLAPREKDAVKRGNRAVHPARAKLDWFKSTILPHETALRARLRRILANTCDIDDMVSEAMTRAYAARNFSTITNGKGYLFSIARNMVIDNARRARVVSFDALGDAELIAAEASAEALLQARDELRRLEEIVAALPAQCRKVFVLRRVHGKTVGEIAQEMGLSVSTINTHLARATLKVTQAIGQYEDFGFAAGCTDIAPSQRNRG</sequence>
<keyword evidence="4" id="KW-0804">Transcription</keyword>
<evidence type="ECO:0000256" key="3">
    <source>
        <dbReference type="ARBA" id="ARBA00023082"/>
    </source>
</evidence>
<dbReference type="InterPro" id="IPR013324">
    <property type="entry name" value="RNA_pol_sigma_r3/r4-like"/>
</dbReference>
<evidence type="ECO:0000256" key="1">
    <source>
        <dbReference type="ARBA" id="ARBA00010641"/>
    </source>
</evidence>
<evidence type="ECO:0000259" key="5">
    <source>
        <dbReference type="PROSITE" id="PS00622"/>
    </source>
</evidence>
<dbReference type="PROSITE" id="PS00622">
    <property type="entry name" value="HTH_LUXR_1"/>
    <property type="match status" value="1"/>
</dbReference>
<dbReference type="RefSeq" id="WP_244019676.1">
    <property type="nucleotide sequence ID" value="NZ_JALHLF010000029.1"/>
</dbReference>
<dbReference type="CDD" id="cd06171">
    <property type="entry name" value="Sigma70_r4"/>
    <property type="match status" value="1"/>
</dbReference>
<dbReference type="InterPro" id="IPR039425">
    <property type="entry name" value="RNA_pol_sigma-70-like"/>
</dbReference>
<evidence type="ECO:0000313" key="7">
    <source>
        <dbReference type="Proteomes" id="UP001162881"/>
    </source>
</evidence>
<keyword evidence="3" id="KW-0731">Sigma factor</keyword>
<organism evidence="6 7">
    <name type="scientific">Novosphingobium organovorum</name>
    <dbReference type="NCBI Taxonomy" id="2930092"/>
    <lineage>
        <taxon>Bacteria</taxon>
        <taxon>Pseudomonadati</taxon>
        <taxon>Pseudomonadota</taxon>
        <taxon>Alphaproteobacteria</taxon>
        <taxon>Sphingomonadales</taxon>
        <taxon>Sphingomonadaceae</taxon>
        <taxon>Novosphingobium</taxon>
    </lineage>
</organism>
<dbReference type="Gene3D" id="1.10.10.10">
    <property type="entry name" value="Winged helix-like DNA-binding domain superfamily/Winged helix DNA-binding domain"/>
    <property type="match status" value="1"/>
</dbReference>
<name>A0ABT0BCX7_9SPHN</name>
<dbReference type="InterPro" id="IPR014284">
    <property type="entry name" value="RNA_pol_sigma-70_dom"/>
</dbReference>
<dbReference type="SUPFAM" id="SSF88946">
    <property type="entry name" value="Sigma2 domain of RNA polymerase sigma factors"/>
    <property type="match status" value="1"/>
</dbReference>
<dbReference type="EMBL" id="JALHLF010000029">
    <property type="protein sequence ID" value="MCJ2182906.1"/>
    <property type="molecule type" value="Genomic_DNA"/>
</dbReference>
<evidence type="ECO:0000256" key="4">
    <source>
        <dbReference type="ARBA" id="ARBA00023163"/>
    </source>
</evidence>
<dbReference type="PANTHER" id="PTHR43133">
    <property type="entry name" value="RNA POLYMERASE ECF-TYPE SIGMA FACTO"/>
    <property type="match status" value="1"/>
</dbReference>
<dbReference type="InterPro" id="IPR000792">
    <property type="entry name" value="Tscrpt_reg_LuxR_C"/>
</dbReference>
<dbReference type="InterPro" id="IPR007627">
    <property type="entry name" value="RNA_pol_sigma70_r2"/>
</dbReference>
<dbReference type="Gene3D" id="1.10.1740.10">
    <property type="match status" value="1"/>
</dbReference>
<dbReference type="PANTHER" id="PTHR43133:SF63">
    <property type="entry name" value="RNA POLYMERASE SIGMA FACTOR FECI-RELATED"/>
    <property type="match status" value="1"/>
</dbReference>
<protein>
    <submittedName>
        <fullName evidence="6">Sigma-70 family RNA polymerase sigma factor</fullName>
    </submittedName>
</protein>
<dbReference type="NCBIfam" id="TIGR02937">
    <property type="entry name" value="sigma70-ECF"/>
    <property type="match status" value="1"/>
</dbReference>
<dbReference type="InterPro" id="IPR036388">
    <property type="entry name" value="WH-like_DNA-bd_sf"/>
</dbReference>
<evidence type="ECO:0000313" key="6">
    <source>
        <dbReference type="EMBL" id="MCJ2182906.1"/>
    </source>
</evidence>
<dbReference type="SUPFAM" id="SSF88659">
    <property type="entry name" value="Sigma3 and sigma4 domains of RNA polymerase sigma factors"/>
    <property type="match status" value="1"/>
</dbReference>
<dbReference type="Pfam" id="PF04542">
    <property type="entry name" value="Sigma70_r2"/>
    <property type="match status" value="1"/>
</dbReference>
<feature type="domain" description="HTH luxR-type" evidence="5">
    <location>
        <begin position="156"/>
        <end position="183"/>
    </location>
</feature>
<comment type="caution">
    <text evidence="6">The sequence shown here is derived from an EMBL/GenBank/DDBJ whole genome shotgun (WGS) entry which is preliminary data.</text>
</comment>
<dbReference type="Proteomes" id="UP001162881">
    <property type="component" value="Unassembled WGS sequence"/>
</dbReference>
<reference evidence="6" key="1">
    <citation type="submission" date="2022-03" db="EMBL/GenBank/DDBJ databases">
        <title>Identification of a novel bacterium isolated from mangrove sediments.</title>
        <authorList>
            <person name="Pan X."/>
        </authorList>
    </citation>
    <scope>NUCLEOTIDE SEQUENCE</scope>
    <source>
        <strain evidence="6">B1949</strain>
    </source>
</reference>
<keyword evidence="2" id="KW-0805">Transcription regulation</keyword>
<dbReference type="Pfam" id="PF08281">
    <property type="entry name" value="Sigma70_r4_2"/>
    <property type="match status" value="1"/>
</dbReference>
<comment type="similarity">
    <text evidence="1">Belongs to the sigma-70 factor family. ECF subfamily.</text>
</comment>
<proteinExistence type="inferred from homology"/>
<keyword evidence="7" id="KW-1185">Reference proteome</keyword>
<gene>
    <name evidence="6" type="ORF">MTR62_09410</name>
</gene>